<sequence length="288" mass="32185">MNWMECSRQGTFKSTDGLELYYQSWHPEGQVRAILVIVHGLGGHSGLYGNIVQHLIPKNYAVYACDLRGNGRSPGQRGYIKAWAEFREDLQAFVQLIRTQYPEQPLFLLGHSVGAVIVLDYVLRSPSEANDFQGVIALAPALGKIGVPPFKLALGRLLSRVCPRFSLSTSIDLSTASSDPAVIAAYTQDPWRHTQGNARFATEYLATVAWIQEHAADLQVPLLILHGGADQVALPEGGCAFFQRVTILDKERREYPGVYHEIQNDRNYQEMLTDLDNWLERHLPPQAS</sequence>
<evidence type="ECO:0000256" key="2">
    <source>
        <dbReference type="ARBA" id="ARBA00008645"/>
    </source>
</evidence>
<feature type="domain" description="Serine aminopeptidase S33" evidence="5">
    <location>
        <begin position="30"/>
        <end position="266"/>
    </location>
</feature>
<dbReference type="PATRIC" id="fig|1173027.3.peg.3013"/>
<dbReference type="InterPro" id="IPR051044">
    <property type="entry name" value="MAG_DAG_Lipase"/>
</dbReference>
<dbReference type="AlphaFoldDB" id="K9WFH8"/>
<evidence type="ECO:0000313" key="7">
    <source>
        <dbReference type="Proteomes" id="UP000010471"/>
    </source>
</evidence>
<dbReference type="PANTHER" id="PTHR11614">
    <property type="entry name" value="PHOSPHOLIPASE-RELATED"/>
    <property type="match status" value="1"/>
</dbReference>
<proteinExistence type="inferred from homology"/>
<name>K9WFH8_9CYAN</name>
<evidence type="ECO:0000256" key="1">
    <source>
        <dbReference type="ARBA" id="ARBA00001613"/>
    </source>
</evidence>
<dbReference type="FunFam" id="3.40.50.1820:FF:000117">
    <property type="entry name" value="Monoglyceride lipase, putative"/>
    <property type="match status" value="1"/>
</dbReference>
<accession>K9WFH8</accession>
<dbReference type="Gene3D" id="3.40.50.1820">
    <property type="entry name" value="alpha/beta hydrolase"/>
    <property type="match status" value="1"/>
</dbReference>
<dbReference type="STRING" id="1173027.Mic7113_2740"/>
<dbReference type="RefSeq" id="WP_015182673.1">
    <property type="nucleotide sequence ID" value="NC_019738.1"/>
</dbReference>
<dbReference type="GO" id="GO:0047372">
    <property type="term" value="F:monoacylglycerol lipase activity"/>
    <property type="evidence" value="ECO:0007669"/>
    <property type="project" value="UniProtKB-EC"/>
</dbReference>
<keyword evidence="7" id="KW-1185">Reference proteome</keyword>
<gene>
    <name evidence="6" type="ORF">Mic7113_2740</name>
</gene>
<dbReference type="KEGG" id="mic:Mic7113_2740"/>
<evidence type="ECO:0000313" key="6">
    <source>
        <dbReference type="EMBL" id="AFZ18524.1"/>
    </source>
</evidence>
<dbReference type="InterPro" id="IPR022742">
    <property type="entry name" value="Hydrolase_4"/>
</dbReference>
<reference evidence="6 7" key="1">
    <citation type="submission" date="2012-06" db="EMBL/GenBank/DDBJ databases">
        <title>Finished chromosome of genome of Microcoleus sp. PCC 7113.</title>
        <authorList>
            <consortium name="US DOE Joint Genome Institute"/>
            <person name="Gugger M."/>
            <person name="Coursin T."/>
            <person name="Rippka R."/>
            <person name="Tandeau De Marsac N."/>
            <person name="Huntemann M."/>
            <person name="Wei C.-L."/>
            <person name="Han J."/>
            <person name="Detter J.C."/>
            <person name="Han C."/>
            <person name="Tapia R."/>
            <person name="Chen A."/>
            <person name="Kyrpides N."/>
            <person name="Mavromatis K."/>
            <person name="Markowitz V."/>
            <person name="Szeto E."/>
            <person name="Ivanova N."/>
            <person name="Pagani I."/>
            <person name="Pati A."/>
            <person name="Goodwin L."/>
            <person name="Nordberg H.P."/>
            <person name="Cantor M.N."/>
            <person name="Hua S.X."/>
            <person name="Woyke T."/>
            <person name="Kerfeld C.A."/>
        </authorList>
    </citation>
    <scope>NUCLEOTIDE SEQUENCE [LARGE SCALE GENOMIC DNA]</scope>
    <source>
        <strain evidence="6 7">PCC 7113</strain>
    </source>
</reference>
<evidence type="ECO:0000256" key="4">
    <source>
        <dbReference type="ARBA" id="ARBA00071261"/>
    </source>
</evidence>
<comment type="catalytic activity">
    <reaction evidence="1">
        <text>Hydrolyzes glycerol monoesters of long-chain fatty acids.</text>
        <dbReference type="EC" id="3.1.1.23"/>
    </reaction>
</comment>
<dbReference type="Pfam" id="PF12146">
    <property type="entry name" value="Hydrolase_4"/>
    <property type="match status" value="1"/>
</dbReference>
<dbReference type="Proteomes" id="UP000010471">
    <property type="component" value="Chromosome"/>
</dbReference>
<organism evidence="6 7">
    <name type="scientific">Allocoleopsis franciscana PCC 7113</name>
    <dbReference type="NCBI Taxonomy" id="1173027"/>
    <lineage>
        <taxon>Bacteria</taxon>
        <taxon>Bacillati</taxon>
        <taxon>Cyanobacteriota</taxon>
        <taxon>Cyanophyceae</taxon>
        <taxon>Coleofasciculales</taxon>
        <taxon>Coleofasciculaceae</taxon>
        <taxon>Allocoleopsis</taxon>
        <taxon>Allocoleopsis franciscana</taxon>
    </lineage>
</organism>
<dbReference type="EC" id="3.1.1.23" evidence="3"/>
<dbReference type="HOGENOM" id="CLU_026209_7_2_3"/>
<comment type="similarity">
    <text evidence="2">Belongs to the AB hydrolase superfamily.</text>
</comment>
<evidence type="ECO:0000256" key="3">
    <source>
        <dbReference type="ARBA" id="ARBA00013254"/>
    </source>
</evidence>
<dbReference type="SUPFAM" id="SSF53474">
    <property type="entry name" value="alpha/beta-Hydrolases"/>
    <property type="match status" value="1"/>
</dbReference>
<dbReference type="InterPro" id="IPR029058">
    <property type="entry name" value="AB_hydrolase_fold"/>
</dbReference>
<dbReference type="EMBL" id="CP003630">
    <property type="protein sequence ID" value="AFZ18524.1"/>
    <property type="molecule type" value="Genomic_DNA"/>
</dbReference>
<protein>
    <recommendedName>
        <fullName evidence="4">Monoacylglycerol lipase</fullName>
        <ecNumber evidence="3">3.1.1.23</ecNumber>
    </recommendedName>
</protein>
<dbReference type="eggNOG" id="COG2267">
    <property type="taxonomic scope" value="Bacteria"/>
</dbReference>
<evidence type="ECO:0000259" key="5">
    <source>
        <dbReference type="Pfam" id="PF12146"/>
    </source>
</evidence>